<reference evidence="6 7" key="1">
    <citation type="journal article" date="2019" name="Environ. Microbiol.">
        <title>At the nexus of three kingdoms: the genome of the mycorrhizal fungus Gigaspora margarita provides insights into plant, endobacterial and fungal interactions.</title>
        <authorList>
            <person name="Venice F."/>
            <person name="Ghignone S."/>
            <person name="Salvioli di Fossalunga A."/>
            <person name="Amselem J."/>
            <person name="Novero M."/>
            <person name="Xianan X."/>
            <person name="Sedzielewska Toro K."/>
            <person name="Morin E."/>
            <person name="Lipzen A."/>
            <person name="Grigoriev I.V."/>
            <person name="Henrissat B."/>
            <person name="Martin F.M."/>
            <person name="Bonfante P."/>
        </authorList>
    </citation>
    <scope>NUCLEOTIDE SEQUENCE [LARGE SCALE GENOMIC DNA]</scope>
    <source>
        <strain evidence="6 7">BEG34</strain>
    </source>
</reference>
<keyword evidence="3 4" id="KW-0349">Heme</keyword>
<evidence type="ECO:0000256" key="5">
    <source>
        <dbReference type="SAM" id="Phobius"/>
    </source>
</evidence>
<gene>
    <name evidence="6" type="ORF">F8M41_002521</name>
</gene>
<dbReference type="GO" id="GO:0005506">
    <property type="term" value="F:iron ion binding"/>
    <property type="evidence" value="ECO:0007669"/>
    <property type="project" value="InterPro"/>
</dbReference>
<keyword evidence="7" id="KW-1185">Reference proteome</keyword>
<evidence type="ECO:0000256" key="4">
    <source>
        <dbReference type="RuleBase" id="RU000461"/>
    </source>
</evidence>
<keyword evidence="5" id="KW-1133">Transmembrane helix</keyword>
<keyword evidence="1 3" id="KW-0479">Metal-binding</keyword>
<name>A0A8H3XE58_GIGMA</name>
<dbReference type="EMBL" id="WTPW01001216">
    <property type="protein sequence ID" value="KAF0449288.1"/>
    <property type="molecule type" value="Genomic_DNA"/>
</dbReference>
<keyword evidence="2 3" id="KW-0408">Iron</keyword>
<dbReference type="Gene3D" id="1.10.630.10">
    <property type="entry name" value="Cytochrome P450"/>
    <property type="match status" value="1"/>
</dbReference>
<dbReference type="InterPro" id="IPR017972">
    <property type="entry name" value="Cyt_P450_CS"/>
</dbReference>
<evidence type="ECO:0000256" key="3">
    <source>
        <dbReference type="PIRSR" id="PIRSR602401-1"/>
    </source>
</evidence>
<comment type="caution">
    <text evidence="6">The sequence shown here is derived from an EMBL/GenBank/DDBJ whole genome shotgun (WGS) entry which is preliminary data.</text>
</comment>
<dbReference type="GO" id="GO:0004497">
    <property type="term" value="F:monooxygenase activity"/>
    <property type="evidence" value="ECO:0007669"/>
    <property type="project" value="UniProtKB-KW"/>
</dbReference>
<dbReference type="Proteomes" id="UP000439903">
    <property type="component" value="Unassembled WGS sequence"/>
</dbReference>
<accession>A0A8H3XE58</accession>
<dbReference type="GO" id="GO:0020037">
    <property type="term" value="F:heme binding"/>
    <property type="evidence" value="ECO:0007669"/>
    <property type="project" value="InterPro"/>
</dbReference>
<dbReference type="PANTHER" id="PTHR24301:SF2">
    <property type="entry name" value="THROMBOXANE-A SYNTHASE"/>
    <property type="match status" value="1"/>
</dbReference>
<dbReference type="AlphaFoldDB" id="A0A8H3XE58"/>
<evidence type="ECO:0000313" key="7">
    <source>
        <dbReference type="Proteomes" id="UP000439903"/>
    </source>
</evidence>
<protein>
    <submittedName>
        <fullName evidence="6">Cytochrome P450</fullName>
    </submittedName>
</protein>
<dbReference type="PRINTS" id="PR00463">
    <property type="entry name" value="EP450I"/>
</dbReference>
<comment type="similarity">
    <text evidence="4">Belongs to the cytochrome P450 family.</text>
</comment>
<dbReference type="PRINTS" id="PR00385">
    <property type="entry name" value="P450"/>
</dbReference>
<evidence type="ECO:0000313" key="6">
    <source>
        <dbReference type="EMBL" id="KAF0449288.1"/>
    </source>
</evidence>
<dbReference type="InterPro" id="IPR002401">
    <property type="entry name" value="Cyt_P450_E_grp-I"/>
</dbReference>
<dbReference type="PANTHER" id="PTHR24301">
    <property type="entry name" value="THROMBOXANE-A SYNTHASE"/>
    <property type="match status" value="1"/>
</dbReference>
<dbReference type="InterPro" id="IPR001128">
    <property type="entry name" value="Cyt_P450"/>
</dbReference>
<proteinExistence type="inferred from homology"/>
<evidence type="ECO:0000256" key="2">
    <source>
        <dbReference type="ARBA" id="ARBA00023004"/>
    </source>
</evidence>
<dbReference type="SUPFAM" id="SSF48264">
    <property type="entry name" value="Cytochrome P450"/>
    <property type="match status" value="1"/>
</dbReference>
<organism evidence="6 7">
    <name type="scientific">Gigaspora margarita</name>
    <dbReference type="NCBI Taxonomy" id="4874"/>
    <lineage>
        <taxon>Eukaryota</taxon>
        <taxon>Fungi</taxon>
        <taxon>Fungi incertae sedis</taxon>
        <taxon>Mucoromycota</taxon>
        <taxon>Glomeromycotina</taxon>
        <taxon>Glomeromycetes</taxon>
        <taxon>Diversisporales</taxon>
        <taxon>Gigasporaceae</taxon>
        <taxon>Gigaspora</taxon>
    </lineage>
</organism>
<feature type="transmembrane region" description="Helical" evidence="5">
    <location>
        <begin position="38"/>
        <end position="55"/>
    </location>
</feature>
<dbReference type="GO" id="GO:0016705">
    <property type="term" value="F:oxidoreductase activity, acting on paired donors, with incorporation or reduction of molecular oxygen"/>
    <property type="evidence" value="ECO:0007669"/>
    <property type="project" value="InterPro"/>
</dbReference>
<comment type="cofactor">
    <cofactor evidence="3">
        <name>heme</name>
        <dbReference type="ChEBI" id="CHEBI:30413"/>
    </cofactor>
</comment>
<evidence type="ECO:0000256" key="1">
    <source>
        <dbReference type="ARBA" id="ARBA00022723"/>
    </source>
</evidence>
<feature type="binding site" description="axial binding residue" evidence="3">
    <location>
        <position position="517"/>
    </location>
    <ligand>
        <name>heme</name>
        <dbReference type="ChEBI" id="CHEBI:30413"/>
    </ligand>
    <ligandPart>
        <name>Fe</name>
        <dbReference type="ChEBI" id="CHEBI:18248"/>
    </ligandPart>
</feature>
<keyword evidence="5" id="KW-0812">Transmembrane</keyword>
<dbReference type="Pfam" id="PF00067">
    <property type="entry name" value="p450"/>
    <property type="match status" value="1"/>
</dbReference>
<dbReference type="PROSITE" id="PS00086">
    <property type="entry name" value="CYTOCHROME_P450"/>
    <property type="match status" value="1"/>
</dbReference>
<sequence>MNFLFVTLININKQIDIFKLNMDFLFITLINIIKQIDIFKISLILICFYIFHFYYKHFTRPNPFPGPIPIPLIGNLEILKNSNVDIDGYTHNLNKKFGHNGIFEFNMAGVRYIMISRAEYVDRFMLPDQDNHKKHLMRTNKDRGLLDFFDFSTKGVAFNCDFNYWKFNRQIFSRAMKTASNSNKTIKLMNNLFEEMINYWINLKKPDDDSTIIEASTWMFKFSFDFLFGVLIGSPSFAMKSYYQRLKNIDITKEIMEYEKYSNCVRNFQSDNLFVFMPNILRHVPIIKDQIQNLVNDCDFMKNKSMERIRKRRKEIEKIVNSSNFNKNQLGNDLLTSMIIANTPYDIHSQLNFTSSLSRPMTDDEILGVLFESFMPSDTISNTFCFVIYYISQNPNVKIKLLEEIKTVFKGDLTRPITLNDLNKLKYCEAIIKETSRIRPAVPLVSRYTDHADEIAGYSWPSTTDTLFIMYVRGINNNPLYWKDPEKFIPERFYESQEIKNHHKFSFSMFGGGLRVCVGKNISMLQMKLLLALLYRKVDVELVDINAPLKIKNTTSTICENLDIKIIYKQPIN</sequence>
<keyword evidence="5" id="KW-0472">Membrane</keyword>
<dbReference type="OrthoDB" id="1470350at2759"/>
<keyword evidence="4" id="KW-0560">Oxidoreductase</keyword>
<keyword evidence="4" id="KW-0503">Monooxygenase</keyword>
<dbReference type="InterPro" id="IPR036396">
    <property type="entry name" value="Cyt_P450_sf"/>
</dbReference>